<accession>A2S7C8</accession>
<protein>
    <submittedName>
        <fullName evidence="1">Uncharacterized protein</fullName>
    </submittedName>
</protein>
<evidence type="ECO:0000313" key="2">
    <source>
        <dbReference type="Proteomes" id="UP000002283"/>
    </source>
</evidence>
<dbReference type="EMBL" id="CP000546">
    <property type="protein sequence ID" value="ABN03146.1"/>
    <property type="molecule type" value="Genomic_DNA"/>
</dbReference>
<gene>
    <name evidence="1" type="ordered locus">BMA10229_A1872</name>
</gene>
<dbReference type="AlphaFoldDB" id="A2S7C8"/>
<name>A2S7C8_BURM9</name>
<dbReference type="HOGENOM" id="CLU_3248375_0_0_4"/>
<proteinExistence type="predicted"/>
<organism evidence="1 2">
    <name type="scientific">Burkholderia mallei (strain NCTC 10229)</name>
    <dbReference type="NCBI Taxonomy" id="412022"/>
    <lineage>
        <taxon>Bacteria</taxon>
        <taxon>Pseudomonadati</taxon>
        <taxon>Pseudomonadota</taxon>
        <taxon>Betaproteobacteria</taxon>
        <taxon>Burkholderiales</taxon>
        <taxon>Burkholderiaceae</taxon>
        <taxon>Burkholderia</taxon>
        <taxon>pseudomallei group</taxon>
    </lineage>
</organism>
<reference evidence="1 2" key="1">
    <citation type="submission" date="2007-01" db="EMBL/GenBank/DDBJ databases">
        <authorList>
            <person name="DeShazer D."/>
            <person name="Woods D.E."/>
            <person name="Nierman W.C."/>
        </authorList>
    </citation>
    <scope>NUCLEOTIDE SEQUENCE [LARGE SCALE GENOMIC DNA]</scope>
    <source>
        <strain evidence="1 2">NCTC 10229</strain>
    </source>
</reference>
<sequence>MRATRPARAGAAVVGRVAVAAVAEILLIECSRNALLYRMEAV</sequence>
<evidence type="ECO:0000313" key="1">
    <source>
        <dbReference type="EMBL" id="ABN03146.1"/>
    </source>
</evidence>
<dbReference type="KEGG" id="bml:BMA10229_A1872"/>
<dbReference type="Proteomes" id="UP000002283">
    <property type="component" value="Chromosome I"/>
</dbReference>